<sequence length="271" mass="29371">MDGKSGSSRELRATGYAQIGRARSNLLIGQRSWSNLSVPASTGFYHRQSSALSATVQTETSLKSLLGSVCSSSKTVLWCVPLQMYGLSPDNGKKLIVWQNPWPSSTWYGSPIKLEFAAETTAKIIAEKKCMDDQIADLQPTVLENAATSHMKLRDQLAMKIIAGKICNALTETTSAQHAHRSAEISGLNEELITKSATVLHVLSSGCAVDSDAVRACALDTARLYVKEYSLYLMPTSPHKILIHGADVIFVALLPIGTLSEEAQDARNIDF</sequence>
<dbReference type="Proteomes" id="UP001159363">
    <property type="component" value="Chromosome 1"/>
</dbReference>
<name>A0ABQ9IIR5_9NEOP</name>
<protein>
    <submittedName>
        <fullName evidence="1">Uncharacterized protein</fullName>
    </submittedName>
</protein>
<dbReference type="EMBL" id="JARBHB010000001">
    <property type="protein sequence ID" value="KAJ8896534.1"/>
    <property type="molecule type" value="Genomic_DNA"/>
</dbReference>
<keyword evidence="2" id="KW-1185">Reference proteome</keyword>
<proteinExistence type="predicted"/>
<evidence type="ECO:0000313" key="2">
    <source>
        <dbReference type="Proteomes" id="UP001159363"/>
    </source>
</evidence>
<organism evidence="1 2">
    <name type="scientific">Dryococelus australis</name>
    <dbReference type="NCBI Taxonomy" id="614101"/>
    <lineage>
        <taxon>Eukaryota</taxon>
        <taxon>Metazoa</taxon>
        <taxon>Ecdysozoa</taxon>
        <taxon>Arthropoda</taxon>
        <taxon>Hexapoda</taxon>
        <taxon>Insecta</taxon>
        <taxon>Pterygota</taxon>
        <taxon>Neoptera</taxon>
        <taxon>Polyneoptera</taxon>
        <taxon>Phasmatodea</taxon>
        <taxon>Verophasmatodea</taxon>
        <taxon>Anareolatae</taxon>
        <taxon>Phasmatidae</taxon>
        <taxon>Eurycanthinae</taxon>
        <taxon>Dryococelus</taxon>
    </lineage>
</organism>
<gene>
    <name evidence="1" type="ORF">PR048_001878</name>
</gene>
<reference evidence="1 2" key="1">
    <citation type="submission" date="2023-02" db="EMBL/GenBank/DDBJ databases">
        <title>LHISI_Scaffold_Assembly.</title>
        <authorList>
            <person name="Stuart O.P."/>
            <person name="Cleave R."/>
            <person name="Magrath M.J.L."/>
            <person name="Mikheyev A.S."/>
        </authorList>
    </citation>
    <scope>NUCLEOTIDE SEQUENCE [LARGE SCALE GENOMIC DNA]</scope>
    <source>
        <strain evidence="1">Daus_M_001</strain>
        <tissue evidence="1">Leg muscle</tissue>
    </source>
</reference>
<comment type="caution">
    <text evidence="1">The sequence shown here is derived from an EMBL/GenBank/DDBJ whole genome shotgun (WGS) entry which is preliminary data.</text>
</comment>
<accession>A0ABQ9IIR5</accession>
<evidence type="ECO:0000313" key="1">
    <source>
        <dbReference type="EMBL" id="KAJ8896534.1"/>
    </source>
</evidence>